<dbReference type="PANTHER" id="PTHR27001">
    <property type="entry name" value="OS01G0253100 PROTEIN"/>
    <property type="match status" value="1"/>
</dbReference>
<feature type="compositionally biased region" description="Low complexity" evidence="3">
    <location>
        <begin position="48"/>
        <end position="59"/>
    </location>
</feature>
<dbReference type="Proteomes" id="UP001412067">
    <property type="component" value="Unassembled WGS sequence"/>
</dbReference>
<comment type="caution">
    <text evidence="5">The sequence shown here is derived from an EMBL/GenBank/DDBJ whole genome shotgun (WGS) entry which is preliminary data.</text>
</comment>
<dbReference type="EMBL" id="JBBWWR010000001">
    <property type="protein sequence ID" value="KAK8971317.1"/>
    <property type="molecule type" value="Genomic_DNA"/>
</dbReference>
<sequence length="420" mass="46493">MGISHSVVSRRKVITFPPAEGGGRRRRLGRWRRGRNPGGRENNSWLLAEAGGEPSEAEPQSVHSSFRFSFGSQAEAEAEAEADLPPVTAATVLLLLSVEDEEDVAEPERRKLDSKVPVVEYPQQWRRMESLERSIAPAAGGLMRFSYSQIRSATRDFSIGKQGSSIPKNCSSGDALMNTKTVSAGAGRELGRGALSRVYKGRMGRGLRRPAVAVKRVDGPERESAKAFCRELLIASSLCSPHVVPLLGYCIEKEGLFLVYKYISGGSLDRHLHQKEKGRKALPWAVRYKVAVGTAQAVEYLHYSAAKCIVHRDVKPSNILLSAKRNPMIERAFATVLGCGAVEDQRTGQKARRQIAIKKNRSGKDRDCRNPGFIHGIGIDCWRRWLLRFLHGIEKRSLEKIDFCTGSGSIAVAEDWEDGW</sequence>
<reference evidence="5 6" key="1">
    <citation type="journal article" date="2022" name="Nat. Plants">
        <title>Genomes of leafy and leafless Platanthera orchids illuminate the evolution of mycoheterotrophy.</title>
        <authorList>
            <person name="Li M.H."/>
            <person name="Liu K.W."/>
            <person name="Li Z."/>
            <person name="Lu H.C."/>
            <person name="Ye Q.L."/>
            <person name="Zhang D."/>
            <person name="Wang J.Y."/>
            <person name="Li Y.F."/>
            <person name="Zhong Z.M."/>
            <person name="Liu X."/>
            <person name="Yu X."/>
            <person name="Liu D.K."/>
            <person name="Tu X.D."/>
            <person name="Liu B."/>
            <person name="Hao Y."/>
            <person name="Liao X.Y."/>
            <person name="Jiang Y.T."/>
            <person name="Sun W.H."/>
            <person name="Chen J."/>
            <person name="Chen Y.Q."/>
            <person name="Ai Y."/>
            <person name="Zhai J.W."/>
            <person name="Wu S.S."/>
            <person name="Zhou Z."/>
            <person name="Hsiao Y.Y."/>
            <person name="Wu W.L."/>
            <person name="Chen Y.Y."/>
            <person name="Lin Y.F."/>
            <person name="Hsu J.L."/>
            <person name="Li C.Y."/>
            <person name="Wang Z.W."/>
            <person name="Zhao X."/>
            <person name="Zhong W.Y."/>
            <person name="Ma X.K."/>
            <person name="Ma L."/>
            <person name="Huang J."/>
            <person name="Chen G.Z."/>
            <person name="Huang M.Z."/>
            <person name="Huang L."/>
            <person name="Peng D.H."/>
            <person name="Luo Y.B."/>
            <person name="Zou S.Q."/>
            <person name="Chen S.P."/>
            <person name="Lan S."/>
            <person name="Tsai W.C."/>
            <person name="Van de Peer Y."/>
            <person name="Liu Z.J."/>
        </authorList>
    </citation>
    <scope>NUCLEOTIDE SEQUENCE [LARGE SCALE GENOMIC DNA]</scope>
    <source>
        <strain evidence="5">Lor288</strain>
    </source>
</reference>
<proteinExistence type="predicted"/>
<feature type="region of interest" description="Disordered" evidence="3">
    <location>
        <begin position="16"/>
        <end position="63"/>
    </location>
</feature>
<accession>A0ABR2N5D8</accession>
<feature type="domain" description="Protein kinase" evidence="4">
    <location>
        <begin position="184"/>
        <end position="420"/>
    </location>
</feature>
<dbReference type="InterPro" id="IPR000719">
    <property type="entry name" value="Prot_kinase_dom"/>
</dbReference>
<dbReference type="Pfam" id="PF07714">
    <property type="entry name" value="PK_Tyr_Ser-Thr"/>
    <property type="match status" value="1"/>
</dbReference>
<dbReference type="SUPFAM" id="SSF56112">
    <property type="entry name" value="Protein kinase-like (PK-like)"/>
    <property type="match status" value="1"/>
</dbReference>
<organism evidence="5 6">
    <name type="scientific">Platanthera guangdongensis</name>
    <dbReference type="NCBI Taxonomy" id="2320717"/>
    <lineage>
        <taxon>Eukaryota</taxon>
        <taxon>Viridiplantae</taxon>
        <taxon>Streptophyta</taxon>
        <taxon>Embryophyta</taxon>
        <taxon>Tracheophyta</taxon>
        <taxon>Spermatophyta</taxon>
        <taxon>Magnoliopsida</taxon>
        <taxon>Liliopsida</taxon>
        <taxon>Asparagales</taxon>
        <taxon>Orchidaceae</taxon>
        <taxon>Orchidoideae</taxon>
        <taxon>Orchideae</taxon>
        <taxon>Orchidinae</taxon>
        <taxon>Platanthera</taxon>
    </lineage>
</organism>
<dbReference type="PROSITE" id="PS00108">
    <property type="entry name" value="PROTEIN_KINASE_ST"/>
    <property type="match status" value="1"/>
</dbReference>
<dbReference type="InterPro" id="IPR001245">
    <property type="entry name" value="Ser-Thr/Tyr_kinase_cat_dom"/>
</dbReference>
<dbReference type="Gene3D" id="1.10.510.10">
    <property type="entry name" value="Transferase(Phosphotransferase) domain 1"/>
    <property type="match status" value="1"/>
</dbReference>
<keyword evidence="6" id="KW-1185">Reference proteome</keyword>
<evidence type="ECO:0000256" key="3">
    <source>
        <dbReference type="SAM" id="MobiDB-lite"/>
    </source>
</evidence>
<protein>
    <submittedName>
        <fullName evidence="5">LRR receptor-like serine/threonine-protein kinase</fullName>
    </submittedName>
</protein>
<keyword evidence="2" id="KW-0067">ATP-binding</keyword>
<keyword evidence="1" id="KW-0547">Nucleotide-binding</keyword>
<evidence type="ECO:0000259" key="4">
    <source>
        <dbReference type="PROSITE" id="PS50011"/>
    </source>
</evidence>
<evidence type="ECO:0000313" key="6">
    <source>
        <dbReference type="Proteomes" id="UP001412067"/>
    </source>
</evidence>
<gene>
    <name evidence="5" type="ORF">KSP40_PGU021805</name>
</gene>
<evidence type="ECO:0000313" key="5">
    <source>
        <dbReference type="EMBL" id="KAK8971317.1"/>
    </source>
</evidence>
<name>A0ABR2N5D8_9ASPA</name>
<evidence type="ECO:0000256" key="2">
    <source>
        <dbReference type="ARBA" id="ARBA00022840"/>
    </source>
</evidence>
<evidence type="ECO:0000256" key="1">
    <source>
        <dbReference type="ARBA" id="ARBA00022741"/>
    </source>
</evidence>
<dbReference type="PROSITE" id="PS50011">
    <property type="entry name" value="PROTEIN_KINASE_DOM"/>
    <property type="match status" value="1"/>
</dbReference>
<dbReference type="InterPro" id="IPR008271">
    <property type="entry name" value="Ser/Thr_kinase_AS"/>
</dbReference>
<dbReference type="SMART" id="SM00220">
    <property type="entry name" value="S_TKc"/>
    <property type="match status" value="1"/>
</dbReference>
<feature type="compositionally biased region" description="Basic residues" evidence="3">
    <location>
        <begin position="24"/>
        <end position="35"/>
    </location>
</feature>
<dbReference type="PANTHER" id="PTHR27001:SF707">
    <property type="entry name" value="PROTEIN KINASE SUPERFAMILY PROTEIN"/>
    <property type="match status" value="1"/>
</dbReference>
<dbReference type="InterPro" id="IPR011009">
    <property type="entry name" value="Kinase-like_dom_sf"/>
</dbReference>